<dbReference type="EMBL" id="FNOK01000026">
    <property type="protein sequence ID" value="SDY43031.1"/>
    <property type="molecule type" value="Genomic_DNA"/>
</dbReference>
<evidence type="ECO:0000313" key="1">
    <source>
        <dbReference type="EMBL" id="SDY43031.1"/>
    </source>
</evidence>
<dbReference type="Pfam" id="PF11387">
    <property type="entry name" value="DUF2795"/>
    <property type="match status" value="1"/>
</dbReference>
<gene>
    <name evidence="1" type="ORF">SAMN05216215_1026103</name>
</gene>
<dbReference type="AlphaFoldDB" id="A0A1H3JT09"/>
<sequence length="77" mass="8470">MSTQPARRAVGTMPVPDRGELLRFLCHVRFPATKQEIYQQCVALGAPAAHLERLRSLPDGVFVEPDTVLQALPHPAP</sequence>
<name>A0A1H3JT09_9PSEU</name>
<organism evidence="1 2">
    <name type="scientific">Saccharopolyspora shandongensis</name>
    <dbReference type="NCBI Taxonomy" id="418495"/>
    <lineage>
        <taxon>Bacteria</taxon>
        <taxon>Bacillati</taxon>
        <taxon>Actinomycetota</taxon>
        <taxon>Actinomycetes</taxon>
        <taxon>Pseudonocardiales</taxon>
        <taxon>Pseudonocardiaceae</taxon>
        <taxon>Saccharopolyspora</taxon>
    </lineage>
</organism>
<reference evidence="2" key="1">
    <citation type="submission" date="2016-10" db="EMBL/GenBank/DDBJ databases">
        <authorList>
            <person name="Varghese N."/>
            <person name="Submissions S."/>
        </authorList>
    </citation>
    <scope>NUCLEOTIDE SEQUENCE [LARGE SCALE GENOMIC DNA]</scope>
    <source>
        <strain evidence="2">CGMCC 4.3530</strain>
    </source>
</reference>
<protein>
    <recommendedName>
        <fullName evidence="3">DUF2795 domain-containing protein</fullName>
    </recommendedName>
</protein>
<dbReference type="Proteomes" id="UP000199529">
    <property type="component" value="Unassembled WGS sequence"/>
</dbReference>
<proteinExistence type="predicted"/>
<evidence type="ECO:0008006" key="3">
    <source>
        <dbReference type="Google" id="ProtNLM"/>
    </source>
</evidence>
<accession>A0A1H3JT09</accession>
<dbReference type="InterPro" id="IPR021527">
    <property type="entry name" value="DUF2795"/>
</dbReference>
<evidence type="ECO:0000313" key="2">
    <source>
        <dbReference type="Proteomes" id="UP000199529"/>
    </source>
</evidence>
<keyword evidence="2" id="KW-1185">Reference proteome</keyword>